<gene>
    <name evidence="1" type="ORF">BOLC2T08779H</name>
</gene>
<organism evidence="1">
    <name type="scientific">Brassica oleracea</name>
    <name type="common">Wild cabbage</name>
    <dbReference type="NCBI Taxonomy" id="3712"/>
    <lineage>
        <taxon>Eukaryota</taxon>
        <taxon>Viridiplantae</taxon>
        <taxon>Streptophyta</taxon>
        <taxon>Embryophyta</taxon>
        <taxon>Tracheophyta</taxon>
        <taxon>Spermatophyta</taxon>
        <taxon>Magnoliopsida</taxon>
        <taxon>eudicotyledons</taxon>
        <taxon>Gunneridae</taxon>
        <taxon>Pentapetalae</taxon>
        <taxon>rosids</taxon>
        <taxon>malvids</taxon>
        <taxon>Brassicales</taxon>
        <taxon>Brassicaceae</taxon>
        <taxon>Brassiceae</taxon>
        <taxon>Brassica</taxon>
    </lineage>
</organism>
<evidence type="ECO:0000313" key="1">
    <source>
        <dbReference type="EMBL" id="VDD22601.1"/>
    </source>
</evidence>
<dbReference type="EMBL" id="LR031874">
    <property type="protein sequence ID" value="VDD22601.1"/>
    <property type="molecule type" value="Genomic_DNA"/>
</dbReference>
<accession>A0A3P6DGS3</accession>
<name>A0A3P6DGS3_BRAOL</name>
<dbReference type="AlphaFoldDB" id="A0A3P6DGS3"/>
<evidence type="ECO:0008006" key="2">
    <source>
        <dbReference type="Google" id="ProtNLM"/>
    </source>
</evidence>
<sequence>MARTGTWSRLEPTFPIMRLKSDAYFLDERCWLFEKSGNYTTKSGYMLAKLNVSNPKDSFNWKQSVWNVKCSPKTRHFLWKLKTNALANDKSPACWSVISSVPLDYVGVVDES</sequence>
<protein>
    <recommendedName>
        <fullName evidence="2">Reverse transcriptase zinc-binding domain-containing protein</fullName>
    </recommendedName>
</protein>
<proteinExistence type="predicted"/>
<reference evidence="1" key="1">
    <citation type="submission" date="2018-11" db="EMBL/GenBank/DDBJ databases">
        <authorList>
            <consortium name="Genoscope - CEA"/>
            <person name="William W."/>
        </authorList>
    </citation>
    <scope>NUCLEOTIDE SEQUENCE</scope>
</reference>